<organism evidence="1 2">
    <name type="scientific">Sorangium cellulosum</name>
    <name type="common">Polyangium cellulosum</name>
    <dbReference type="NCBI Taxonomy" id="56"/>
    <lineage>
        <taxon>Bacteria</taxon>
        <taxon>Pseudomonadati</taxon>
        <taxon>Myxococcota</taxon>
        <taxon>Polyangia</taxon>
        <taxon>Polyangiales</taxon>
        <taxon>Polyangiaceae</taxon>
        <taxon>Sorangium</taxon>
    </lineage>
</organism>
<proteinExistence type="predicted"/>
<dbReference type="AlphaFoldDB" id="A0A150TYN7"/>
<name>A0A150TYN7_SORCE</name>
<gene>
    <name evidence="1" type="ORF">BE21_16420</name>
</gene>
<evidence type="ECO:0000313" key="1">
    <source>
        <dbReference type="EMBL" id="KYG09697.1"/>
    </source>
</evidence>
<reference evidence="1 2" key="1">
    <citation type="submission" date="2014-02" db="EMBL/GenBank/DDBJ databases">
        <title>The small core and large imbalanced accessory genome model reveals a collaborative survival strategy of Sorangium cellulosum strains in nature.</title>
        <authorList>
            <person name="Han K."/>
            <person name="Peng R."/>
            <person name="Blom J."/>
            <person name="Li Y.-Z."/>
        </authorList>
    </citation>
    <scope>NUCLEOTIDE SEQUENCE [LARGE SCALE GENOMIC DNA]</scope>
    <source>
        <strain evidence="1 2">So0007-03</strain>
    </source>
</reference>
<comment type="caution">
    <text evidence="1">The sequence shown here is derived from an EMBL/GenBank/DDBJ whole genome shotgun (WGS) entry which is preliminary data.</text>
</comment>
<accession>A0A150TYN7</accession>
<protein>
    <submittedName>
        <fullName evidence="1">Uncharacterized protein</fullName>
    </submittedName>
</protein>
<evidence type="ECO:0000313" key="2">
    <source>
        <dbReference type="Proteomes" id="UP000075502"/>
    </source>
</evidence>
<dbReference type="Proteomes" id="UP000075502">
    <property type="component" value="Unassembled WGS sequence"/>
</dbReference>
<sequence length="155" mass="16252">MPKRVWYGWQHLLVLGGTAILAPIAIATENEVLAWWSFSTVALGGPVTHWANGNLGKGFASLGLNAGCTLGGGMVGLLAGKAVDSRGWEEVAGIMLGSSAGLITANIIDIAVLEREERSTADSYEYIRLRSPRLRVAPHVALAPDRATLGLGGAF</sequence>
<dbReference type="EMBL" id="JEME01000588">
    <property type="protein sequence ID" value="KYG09697.1"/>
    <property type="molecule type" value="Genomic_DNA"/>
</dbReference>